<keyword evidence="2" id="KW-0645">Protease</keyword>
<evidence type="ECO:0000256" key="2">
    <source>
        <dbReference type="ARBA" id="ARBA00022670"/>
    </source>
</evidence>
<dbReference type="EMBL" id="BOQE01000001">
    <property type="protein sequence ID" value="GIM44485.1"/>
    <property type="molecule type" value="Genomic_DNA"/>
</dbReference>
<accession>A0AAV4L9P4</accession>
<dbReference type="Proteomes" id="UP001057291">
    <property type="component" value="Unassembled WGS sequence"/>
</dbReference>
<evidence type="ECO:0000313" key="8">
    <source>
        <dbReference type="Proteomes" id="UP001057291"/>
    </source>
</evidence>
<dbReference type="RefSeq" id="WP_282197760.1">
    <property type="nucleotide sequence ID" value="NZ_BOQE01000001.1"/>
</dbReference>
<protein>
    <recommendedName>
        <fullName evidence="6">NlpC/P60 domain-containing protein</fullName>
    </recommendedName>
</protein>
<evidence type="ECO:0000313" key="7">
    <source>
        <dbReference type="EMBL" id="GIM44485.1"/>
    </source>
</evidence>
<evidence type="ECO:0000259" key="6">
    <source>
        <dbReference type="PROSITE" id="PS51935"/>
    </source>
</evidence>
<feature type="chain" id="PRO_5043327073" description="NlpC/P60 domain-containing protein" evidence="5">
    <location>
        <begin position="22"/>
        <end position="275"/>
    </location>
</feature>
<dbReference type="GO" id="GO:0006508">
    <property type="term" value="P:proteolysis"/>
    <property type="evidence" value="ECO:0007669"/>
    <property type="project" value="UniProtKB-KW"/>
</dbReference>
<keyword evidence="4" id="KW-0788">Thiol protease</keyword>
<organism evidence="7 8">
    <name type="scientific">Collibacillus ludicampi</name>
    <dbReference type="NCBI Taxonomy" id="2771369"/>
    <lineage>
        <taxon>Bacteria</taxon>
        <taxon>Bacillati</taxon>
        <taxon>Bacillota</taxon>
        <taxon>Bacilli</taxon>
        <taxon>Bacillales</taxon>
        <taxon>Alicyclobacillaceae</taxon>
        <taxon>Collibacillus</taxon>
    </lineage>
</organism>
<dbReference type="InterPro" id="IPR051202">
    <property type="entry name" value="Peptidase_C40"/>
</dbReference>
<dbReference type="PROSITE" id="PS51935">
    <property type="entry name" value="NLPC_P60"/>
    <property type="match status" value="1"/>
</dbReference>
<sequence length="275" mass="30737">MRKVLPIFMCLLMLVGCQSTGMQKQAKNQSPHILQVKKADYHRLGNEVIIHTRSIAESDLRNVKDESLLDINNIEAIRDYVTYVHPEKKVDRIRVLKGDQEALTVQITDSETKRPQLPVKEARVTNTPVPPPGVKMDKHFTTIAPPNASRQQKLEALRKVGEAKLGVKYIWGHNQERGQAGFDASNYVAYVYHHALGYILPTSGREQYSSVGVTVPVKDMQPGDLVIFKNGGHSGIYMGDGRMLQVGGGTGTCTYLPLKPGSEWYKRISAVKRLF</sequence>
<evidence type="ECO:0000256" key="1">
    <source>
        <dbReference type="ARBA" id="ARBA00007074"/>
    </source>
</evidence>
<evidence type="ECO:0000256" key="5">
    <source>
        <dbReference type="SAM" id="SignalP"/>
    </source>
</evidence>
<dbReference type="InterPro" id="IPR038765">
    <property type="entry name" value="Papain-like_cys_pep_sf"/>
</dbReference>
<dbReference type="InterPro" id="IPR000064">
    <property type="entry name" value="NLP_P60_dom"/>
</dbReference>
<gene>
    <name evidence="7" type="ORF">DNHGIG_00340</name>
</gene>
<dbReference type="GO" id="GO:0008234">
    <property type="term" value="F:cysteine-type peptidase activity"/>
    <property type="evidence" value="ECO:0007669"/>
    <property type="project" value="UniProtKB-KW"/>
</dbReference>
<name>A0AAV4L9P4_9BACL</name>
<dbReference type="PANTHER" id="PTHR47053:SF1">
    <property type="entry name" value="MUREIN DD-ENDOPEPTIDASE MEPH-RELATED"/>
    <property type="match status" value="1"/>
</dbReference>
<dbReference type="PANTHER" id="PTHR47053">
    <property type="entry name" value="MUREIN DD-ENDOPEPTIDASE MEPH-RELATED"/>
    <property type="match status" value="1"/>
</dbReference>
<dbReference type="SUPFAM" id="SSF54001">
    <property type="entry name" value="Cysteine proteinases"/>
    <property type="match status" value="1"/>
</dbReference>
<evidence type="ECO:0000256" key="4">
    <source>
        <dbReference type="ARBA" id="ARBA00022807"/>
    </source>
</evidence>
<reference evidence="7" key="1">
    <citation type="journal article" date="2023" name="Int. J. Syst. Evol. Microbiol.">
        <title>Collibacillus ludicampi gen. nov., sp. nov., a new soil bacterium of the family Alicyclobacillaceae.</title>
        <authorList>
            <person name="Jojima T."/>
            <person name="Ioku Y."/>
            <person name="Fukuta Y."/>
            <person name="Shirasaka N."/>
            <person name="Matsumura Y."/>
            <person name="Mori M."/>
        </authorList>
    </citation>
    <scope>NUCLEOTIDE SEQUENCE</scope>
    <source>
        <strain evidence="7">TP075</strain>
    </source>
</reference>
<comment type="caution">
    <text evidence="7">The sequence shown here is derived from an EMBL/GenBank/DDBJ whole genome shotgun (WGS) entry which is preliminary data.</text>
</comment>
<keyword evidence="5" id="KW-0732">Signal</keyword>
<dbReference type="Gene3D" id="3.90.1720.10">
    <property type="entry name" value="endopeptidase domain like (from Nostoc punctiforme)"/>
    <property type="match status" value="1"/>
</dbReference>
<keyword evidence="8" id="KW-1185">Reference proteome</keyword>
<evidence type="ECO:0000256" key="3">
    <source>
        <dbReference type="ARBA" id="ARBA00022801"/>
    </source>
</evidence>
<feature type="signal peptide" evidence="5">
    <location>
        <begin position="1"/>
        <end position="21"/>
    </location>
</feature>
<comment type="similarity">
    <text evidence="1">Belongs to the peptidase C40 family.</text>
</comment>
<keyword evidence="3" id="KW-0378">Hydrolase</keyword>
<dbReference type="Pfam" id="PF00877">
    <property type="entry name" value="NLPC_P60"/>
    <property type="match status" value="1"/>
</dbReference>
<proteinExistence type="inferred from homology"/>
<dbReference type="PROSITE" id="PS51257">
    <property type="entry name" value="PROKAR_LIPOPROTEIN"/>
    <property type="match status" value="1"/>
</dbReference>
<feature type="domain" description="NlpC/P60" evidence="6">
    <location>
        <begin position="151"/>
        <end position="275"/>
    </location>
</feature>
<dbReference type="AlphaFoldDB" id="A0AAV4L9P4"/>